<dbReference type="RefSeq" id="WP_027333512.1">
    <property type="nucleotide sequence ID" value="NZ_LR215024.1"/>
</dbReference>
<dbReference type="NCBIfam" id="TIGR03534">
    <property type="entry name" value="RF_mod_PrmC"/>
    <property type="match status" value="1"/>
</dbReference>
<keyword evidence="7" id="KW-0560">Oxidoreductase</keyword>
<dbReference type="GO" id="GO:0016491">
    <property type="term" value="F:oxidoreductase activity"/>
    <property type="evidence" value="ECO:0007669"/>
    <property type="project" value="UniProtKB-KW"/>
</dbReference>
<evidence type="ECO:0000256" key="3">
    <source>
        <dbReference type="ARBA" id="ARBA00022679"/>
    </source>
</evidence>
<dbReference type="InterPro" id="IPR004556">
    <property type="entry name" value="HemK-like"/>
</dbReference>
<dbReference type="InterPro" id="IPR019874">
    <property type="entry name" value="RF_methyltr_PrmC"/>
</dbReference>
<dbReference type="PROSITE" id="PS00092">
    <property type="entry name" value="N6_MTASE"/>
    <property type="match status" value="1"/>
</dbReference>
<dbReference type="InterPro" id="IPR002052">
    <property type="entry name" value="DNA_methylase_N6_adenine_CS"/>
</dbReference>
<keyword evidence="2 7" id="KW-0489">Methyltransferase</keyword>
<feature type="domain" description="Methyltransferase small" evidence="6">
    <location>
        <begin position="71"/>
        <end position="157"/>
    </location>
</feature>
<keyword evidence="3 7" id="KW-0808">Transferase</keyword>
<dbReference type="Proteomes" id="UP000290815">
    <property type="component" value="Chromosome"/>
</dbReference>
<protein>
    <recommendedName>
        <fullName evidence="1">peptide chain release factor N(5)-glutamine methyltransferase</fullName>
        <ecNumber evidence="1">2.1.1.297</ecNumber>
    </recommendedName>
</protein>
<evidence type="ECO:0000256" key="1">
    <source>
        <dbReference type="ARBA" id="ARBA00012771"/>
    </source>
</evidence>
<sequence>MPTKADLLLEKRRYGLPEVVSELELKLLAQDMPVQKIIGYIEMQEVKIQVSRNVLIPRYETEELILWVKEDLKSSFNLRILDLCTGSGFIGLALKKTLPNNFLILSDISDQAILQARENANLNNLEVEIIKSDLFSNLQKNSYDVIVSNPPYLIESEVLSKSVLNYEPHEALFARDNGLYFYKEIIKNAPEYLKDQKGVLYFEINPLHEEFWISLAKELKIELRKDINNRLRMAKITFE</sequence>
<dbReference type="AlphaFoldDB" id="A0A449AV40"/>
<evidence type="ECO:0000256" key="2">
    <source>
        <dbReference type="ARBA" id="ARBA00022603"/>
    </source>
</evidence>
<dbReference type="Pfam" id="PF05175">
    <property type="entry name" value="MTS"/>
    <property type="match status" value="1"/>
</dbReference>
<dbReference type="NCBIfam" id="TIGR00536">
    <property type="entry name" value="hemK_fam"/>
    <property type="match status" value="1"/>
</dbReference>
<dbReference type="SUPFAM" id="SSF53335">
    <property type="entry name" value="S-adenosyl-L-methionine-dependent methyltransferases"/>
    <property type="match status" value="1"/>
</dbReference>
<dbReference type="InterPro" id="IPR050320">
    <property type="entry name" value="N5-glutamine_MTase"/>
</dbReference>
<dbReference type="CDD" id="cd02440">
    <property type="entry name" value="AdoMet_MTases"/>
    <property type="match status" value="1"/>
</dbReference>
<gene>
    <name evidence="7" type="primary">hemK</name>
    <name evidence="7" type="ORF">NCTC10194_00374</name>
</gene>
<dbReference type="KEGG" id="mgly:NCTC10194_00374"/>
<accession>A0A449AV40</accession>
<name>A0A449AV40_9BACT</name>
<proteinExistence type="predicted"/>
<dbReference type="InterPro" id="IPR007848">
    <property type="entry name" value="Small_mtfrase_dom"/>
</dbReference>
<dbReference type="PANTHER" id="PTHR18895:SF74">
    <property type="entry name" value="MTRF1L RELEASE FACTOR GLUTAMINE METHYLTRANSFERASE"/>
    <property type="match status" value="1"/>
</dbReference>
<evidence type="ECO:0000313" key="8">
    <source>
        <dbReference type="Proteomes" id="UP000290815"/>
    </source>
</evidence>
<dbReference type="InterPro" id="IPR029063">
    <property type="entry name" value="SAM-dependent_MTases_sf"/>
</dbReference>
<dbReference type="EMBL" id="LR215024">
    <property type="protein sequence ID" value="VEU70365.1"/>
    <property type="molecule type" value="Genomic_DNA"/>
</dbReference>
<dbReference type="GO" id="GO:0102559">
    <property type="term" value="F:peptide chain release factor N(5)-glutamine methyltransferase activity"/>
    <property type="evidence" value="ECO:0007669"/>
    <property type="project" value="UniProtKB-EC"/>
</dbReference>
<dbReference type="GO" id="GO:0032259">
    <property type="term" value="P:methylation"/>
    <property type="evidence" value="ECO:0007669"/>
    <property type="project" value="UniProtKB-KW"/>
</dbReference>
<keyword evidence="8" id="KW-1185">Reference proteome</keyword>
<keyword evidence="4" id="KW-0949">S-adenosyl-L-methionine</keyword>
<evidence type="ECO:0000313" key="7">
    <source>
        <dbReference type="EMBL" id="VEU70365.1"/>
    </source>
</evidence>
<organism evidence="7 8">
    <name type="scientific">Mycoplasmopsis glycophila</name>
    <dbReference type="NCBI Taxonomy" id="171285"/>
    <lineage>
        <taxon>Bacteria</taxon>
        <taxon>Bacillati</taxon>
        <taxon>Mycoplasmatota</taxon>
        <taxon>Mycoplasmoidales</taxon>
        <taxon>Metamycoplasmataceae</taxon>
        <taxon>Mycoplasmopsis</taxon>
    </lineage>
</organism>
<dbReference type="GO" id="GO:0003676">
    <property type="term" value="F:nucleic acid binding"/>
    <property type="evidence" value="ECO:0007669"/>
    <property type="project" value="InterPro"/>
</dbReference>
<dbReference type="PANTHER" id="PTHR18895">
    <property type="entry name" value="HEMK METHYLTRANSFERASE"/>
    <property type="match status" value="1"/>
</dbReference>
<dbReference type="EC" id="2.1.1.297" evidence="1"/>
<dbReference type="Gene3D" id="3.40.50.150">
    <property type="entry name" value="Vaccinia Virus protein VP39"/>
    <property type="match status" value="1"/>
</dbReference>
<reference evidence="7 8" key="1">
    <citation type="submission" date="2019-01" db="EMBL/GenBank/DDBJ databases">
        <authorList>
            <consortium name="Pathogen Informatics"/>
        </authorList>
    </citation>
    <scope>NUCLEOTIDE SEQUENCE [LARGE SCALE GENOMIC DNA]</scope>
    <source>
        <strain evidence="7 8">NCTC10194</strain>
    </source>
</reference>
<evidence type="ECO:0000256" key="5">
    <source>
        <dbReference type="ARBA" id="ARBA00048391"/>
    </source>
</evidence>
<evidence type="ECO:0000256" key="4">
    <source>
        <dbReference type="ARBA" id="ARBA00022691"/>
    </source>
</evidence>
<comment type="catalytic activity">
    <reaction evidence="5">
        <text>L-glutaminyl-[peptide chain release factor] + S-adenosyl-L-methionine = N(5)-methyl-L-glutaminyl-[peptide chain release factor] + S-adenosyl-L-homocysteine + H(+)</text>
        <dbReference type="Rhea" id="RHEA:42896"/>
        <dbReference type="Rhea" id="RHEA-COMP:10271"/>
        <dbReference type="Rhea" id="RHEA-COMP:10272"/>
        <dbReference type="ChEBI" id="CHEBI:15378"/>
        <dbReference type="ChEBI" id="CHEBI:30011"/>
        <dbReference type="ChEBI" id="CHEBI:57856"/>
        <dbReference type="ChEBI" id="CHEBI:59789"/>
        <dbReference type="ChEBI" id="CHEBI:61891"/>
        <dbReference type="EC" id="2.1.1.297"/>
    </reaction>
</comment>
<evidence type="ECO:0000259" key="6">
    <source>
        <dbReference type="Pfam" id="PF05175"/>
    </source>
</evidence>